<gene>
    <name evidence="3" type="ORF">MI149_22560</name>
</gene>
<evidence type="ECO:0000256" key="2">
    <source>
        <dbReference type="SAM" id="SignalP"/>
    </source>
</evidence>
<evidence type="ECO:0000256" key="1">
    <source>
        <dbReference type="SAM" id="MobiDB-lite"/>
    </source>
</evidence>
<evidence type="ECO:0000313" key="3">
    <source>
        <dbReference type="EMBL" id="ULN40419.2"/>
    </source>
</evidence>
<keyword evidence="2" id="KW-0732">Signal</keyword>
<dbReference type="RefSeq" id="WP_262871695.1">
    <property type="nucleotide sequence ID" value="NZ_CP092362.2"/>
</dbReference>
<feature type="signal peptide" evidence="2">
    <location>
        <begin position="1"/>
        <end position="31"/>
    </location>
</feature>
<feature type="region of interest" description="Disordered" evidence="1">
    <location>
        <begin position="74"/>
        <end position="97"/>
    </location>
</feature>
<dbReference type="EMBL" id="CP092362">
    <property type="protein sequence ID" value="ULN40419.2"/>
    <property type="molecule type" value="Genomic_DNA"/>
</dbReference>
<dbReference type="Proteomes" id="UP001055337">
    <property type="component" value="Chromosome"/>
</dbReference>
<sequence>MRNRIRRMVAHAMVVSSVPIAGIAWAPLSSAEDGCGAGMYFNWETNQCEYYDDVTVYINPCCYVGPAGVGPLGPGPVGPGPVGPGPVGPGPIGPGRR</sequence>
<protein>
    <submittedName>
        <fullName evidence="3">Uncharacterized protein</fullName>
    </submittedName>
</protein>
<reference evidence="3" key="1">
    <citation type="submission" date="2022-08" db="EMBL/GenBank/DDBJ databases">
        <title>Whole genome sequencing of non-tuberculosis mycobacteria type-strains.</title>
        <authorList>
            <person name="Igarashi Y."/>
            <person name="Osugi A."/>
            <person name="Mitarai S."/>
        </authorList>
    </citation>
    <scope>NUCLEOTIDE SEQUENCE</scope>
    <source>
        <strain evidence="3">JCM 16369</strain>
    </source>
</reference>
<feature type="chain" id="PRO_5046721404" evidence="2">
    <location>
        <begin position="32"/>
        <end position="97"/>
    </location>
</feature>
<evidence type="ECO:0000313" key="4">
    <source>
        <dbReference type="Proteomes" id="UP001055337"/>
    </source>
</evidence>
<accession>A0ABY3TM04</accession>
<proteinExistence type="predicted"/>
<keyword evidence="4" id="KW-1185">Reference proteome</keyword>
<organism evidence="3 4">
    <name type="scientific">Mycolicibacterium crocinum</name>
    <dbReference type="NCBI Taxonomy" id="388459"/>
    <lineage>
        <taxon>Bacteria</taxon>
        <taxon>Bacillati</taxon>
        <taxon>Actinomycetota</taxon>
        <taxon>Actinomycetes</taxon>
        <taxon>Mycobacteriales</taxon>
        <taxon>Mycobacteriaceae</taxon>
        <taxon>Mycolicibacterium</taxon>
    </lineage>
</organism>
<name>A0ABY3TM04_9MYCO</name>